<evidence type="ECO:0000313" key="9">
    <source>
        <dbReference type="Proteomes" id="UP001196413"/>
    </source>
</evidence>
<evidence type="ECO:0000259" key="7">
    <source>
        <dbReference type="PROSITE" id="PS51195"/>
    </source>
</evidence>
<comment type="caution">
    <text evidence="8">The sequence shown here is derived from an EMBL/GenBank/DDBJ whole genome shotgun (WGS) entry which is preliminary data.</text>
</comment>
<dbReference type="SUPFAM" id="SSF52540">
    <property type="entry name" value="P-loop containing nucleoside triphosphate hydrolases"/>
    <property type="match status" value="1"/>
</dbReference>
<evidence type="ECO:0000256" key="3">
    <source>
        <dbReference type="ARBA" id="ARBA00022801"/>
    </source>
</evidence>
<dbReference type="EMBL" id="JAHQIW010006268">
    <property type="protein sequence ID" value="KAJ1368669.1"/>
    <property type="molecule type" value="Genomic_DNA"/>
</dbReference>
<evidence type="ECO:0000256" key="2">
    <source>
        <dbReference type="ARBA" id="ARBA00022741"/>
    </source>
</evidence>
<keyword evidence="4 8" id="KW-0347">Helicase</keyword>
<dbReference type="GO" id="GO:0003724">
    <property type="term" value="F:RNA helicase activity"/>
    <property type="evidence" value="ECO:0007669"/>
    <property type="project" value="UniProtKB-EC"/>
</dbReference>
<accession>A0AAD5R3X3</accession>
<dbReference type="PROSITE" id="PS51195">
    <property type="entry name" value="Q_MOTIF"/>
    <property type="match status" value="1"/>
</dbReference>
<feature type="short sequence motif" description="Q motif" evidence="6">
    <location>
        <begin position="24"/>
        <end position="52"/>
    </location>
</feature>
<dbReference type="InterPro" id="IPR027417">
    <property type="entry name" value="P-loop_NTPase"/>
</dbReference>
<sequence length="146" mass="16584">MEFVEVIEVDDDYDRRTDDVRTQCSFESLMISPETIAVLRNRGYRVPSPVQMNAIPLGLTGFGECFLTHNGIRIPSITETFQICWSRQNLEPARRLCFPILAVENLYLECEEVQRMIIAPTREIATQIRDTIKAAGTTPNTDCVSV</sequence>
<evidence type="ECO:0000256" key="4">
    <source>
        <dbReference type="ARBA" id="ARBA00022806"/>
    </source>
</evidence>
<keyword evidence="9" id="KW-1185">Reference proteome</keyword>
<gene>
    <name evidence="8" type="primary">MEL-46_3</name>
    <name evidence="8" type="ORF">KIN20_029911</name>
</gene>
<organism evidence="8 9">
    <name type="scientific">Parelaphostrongylus tenuis</name>
    <name type="common">Meningeal worm</name>
    <dbReference type="NCBI Taxonomy" id="148309"/>
    <lineage>
        <taxon>Eukaryota</taxon>
        <taxon>Metazoa</taxon>
        <taxon>Ecdysozoa</taxon>
        <taxon>Nematoda</taxon>
        <taxon>Chromadorea</taxon>
        <taxon>Rhabditida</taxon>
        <taxon>Rhabditina</taxon>
        <taxon>Rhabditomorpha</taxon>
        <taxon>Strongyloidea</taxon>
        <taxon>Metastrongylidae</taxon>
        <taxon>Parelaphostrongylus</taxon>
    </lineage>
</organism>
<dbReference type="GO" id="GO:0016787">
    <property type="term" value="F:hydrolase activity"/>
    <property type="evidence" value="ECO:0007669"/>
    <property type="project" value="UniProtKB-KW"/>
</dbReference>
<proteinExistence type="predicted"/>
<evidence type="ECO:0000256" key="1">
    <source>
        <dbReference type="ARBA" id="ARBA00012552"/>
    </source>
</evidence>
<feature type="domain" description="DEAD-box RNA helicase Q" evidence="7">
    <location>
        <begin position="24"/>
        <end position="52"/>
    </location>
</feature>
<dbReference type="GO" id="GO:0005524">
    <property type="term" value="F:ATP binding"/>
    <property type="evidence" value="ECO:0007669"/>
    <property type="project" value="UniProtKB-KW"/>
</dbReference>
<evidence type="ECO:0000256" key="6">
    <source>
        <dbReference type="PROSITE-ProRule" id="PRU00552"/>
    </source>
</evidence>
<dbReference type="InterPro" id="IPR014014">
    <property type="entry name" value="RNA_helicase_DEAD_Q_motif"/>
</dbReference>
<dbReference type="AlphaFoldDB" id="A0AAD5R3X3"/>
<evidence type="ECO:0000256" key="5">
    <source>
        <dbReference type="ARBA" id="ARBA00022840"/>
    </source>
</evidence>
<keyword evidence="3" id="KW-0378">Hydrolase</keyword>
<dbReference type="EC" id="3.6.4.13" evidence="1"/>
<name>A0AAD5R3X3_PARTN</name>
<dbReference type="Proteomes" id="UP001196413">
    <property type="component" value="Unassembled WGS sequence"/>
</dbReference>
<keyword evidence="2" id="KW-0547">Nucleotide-binding</keyword>
<evidence type="ECO:0000313" key="8">
    <source>
        <dbReference type="EMBL" id="KAJ1368669.1"/>
    </source>
</evidence>
<keyword evidence="5" id="KW-0067">ATP-binding</keyword>
<reference evidence="8" key="1">
    <citation type="submission" date="2021-06" db="EMBL/GenBank/DDBJ databases">
        <title>Parelaphostrongylus tenuis whole genome reference sequence.</title>
        <authorList>
            <person name="Garwood T.J."/>
            <person name="Larsen P.A."/>
            <person name="Fountain-Jones N.M."/>
            <person name="Garbe J.R."/>
            <person name="Macchietto M.G."/>
            <person name="Kania S.A."/>
            <person name="Gerhold R.W."/>
            <person name="Richards J.E."/>
            <person name="Wolf T.M."/>
        </authorList>
    </citation>
    <scope>NUCLEOTIDE SEQUENCE</scope>
    <source>
        <strain evidence="8">MNPRO001-30</strain>
        <tissue evidence="8">Meninges</tissue>
    </source>
</reference>
<dbReference type="Gene3D" id="3.40.50.300">
    <property type="entry name" value="P-loop containing nucleotide triphosphate hydrolases"/>
    <property type="match status" value="1"/>
</dbReference>
<protein>
    <recommendedName>
        <fullName evidence="1">RNA helicase</fullName>
        <ecNumber evidence="1">3.6.4.13</ecNumber>
    </recommendedName>
</protein>